<dbReference type="Proteomes" id="UP001165082">
    <property type="component" value="Unassembled WGS sequence"/>
</dbReference>
<feature type="non-terminal residue" evidence="1">
    <location>
        <position position="1"/>
    </location>
</feature>
<keyword evidence="2" id="KW-1185">Reference proteome</keyword>
<organism evidence="1 2">
    <name type="scientific">Triparma retinervis</name>
    <dbReference type="NCBI Taxonomy" id="2557542"/>
    <lineage>
        <taxon>Eukaryota</taxon>
        <taxon>Sar</taxon>
        <taxon>Stramenopiles</taxon>
        <taxon>Ochrophyta</taxon>
        <taxon>Bolidophyceae</taxon>
        <taxon>Parmales</taxon>
        <taxon>Triparmaceae</taxon>
        <taxon>Triparma</taxon>
    </lineage>
</organism>
<evidence type="ECO:0000313" key="1">
    <source>
        <dbReference type="EMBL" id="GMH55988.1"/>
    </source>
</evidence>
<reference evidence="1" key="1">
    <citation type="submission" date="2022-07" db="EMBL/GenBank/DDBJ databases">
        <title>Genome analysis of Parmales, a sister group of diatoms, reveals the evolutionary specialization of diatoms from phago-mixotrophs to photoautotrophs.</title>
        <authorList>
            <person name="Ban H."/>
            <person name="Sato S."/>
            <person name="Yoshikawa S."/>
            <person name="Kazumasa Y."/>
            <person name="Nakamura Y."/>
            <person name="Ichinomiya M."/>
            <person name="Saitoh K."/>
            <person name="Sato N."/>
            <person name="Blanc-Mathieu R."/>
            <person name="Endo H."/>
            <person name="Kuwata A."/>
            <person name="Ogata H."/>
        </authorList>
    </citation>
    <scope>NUCLEOTIDE SEQUENCE</scope>
</reference>
<protein>
    <submittedName>
        <fullName evidence="1">Uncharacterized protein</fullName>
    </submittedName>
</protein>
<proteinExistence type="predicted"/>
<evidence type="ECO:0000313" key="2">
    <source>
        <dbReference type="Proteomes" id="UP001165082"/>
    </source>
</evidence>
<dbReference type="EMBL" id="BRXZ01004842">
    <property type="protein sequence ID" value="GMH55988.1"/>
    <property type="molecule type" value="Genomic_DNA"/>
</dbReference>
<gene>
    <name evidence="1" type="ORF">TrRE_jg9465</name>
</gene>
<name>A0A9W6ZRU7_9STRA</name>
<comment type="caution">
    <text evidence="1">The sequence shown here is derived from an EMBL/GenBank/DDBJ whole genome shotgun (WGS) entry which is preliminary data.</text>
</comment>
<accession>A0A9W6ZRU7</accession>
<dbReference type="AlphaFoldDB" id="A0A9W6ZRU7"/>
<sequence>MRKERRRACAGQVNLRDIVPTVSVRGQSIEKFSHHGNKYAKIEVWEDVAKVCLVEERSSKVRILDWKTGKIQNVI</sequence>